<dbReference type="AlphaFoldDB" id="A0A158KIS0"/>
<proteinExistence type="predicted"/>
<comment type="caution">
    <text evidence="1">The sequence shown here is derived from an EMBL/GenBank/DDBJ whole genome shotgun (WGS) entry which is preliminary data.</text>
</comment>
<protein>
    <recommendedName>
        <fullName evidence="3">Alpha/beta hydrolase</fullName>
    </recommendedName>
</protein>
<accession>A0A158KIS0</accession>
<evidence type="ECO:0000313" key="1">
    <source>
        <dbReference type="EMBL" id="SAL80470.1"/>
    </source>
</evidence>
<evidence type="ECO:0000313" key="2">
    <source>
        <dbReference type="Proteomes" id="UP000054770"/>
    </source>
</evidence>
<dbReference type="RefSeq" id="WP_087647857.1">
    <property type="nucleotide sequence ID" value="NZ_FCON02000093.1"/>
</dbReference>
<dbReference type="InterPro" id="IPR029058">
    <property type="entry name" value="AB_hydrolase_fold"/>
</dbReference>
<dbReference type="EMBL" id="FCON02000093">
    <property type="protein sequence ID" value="SAL80470.1"/>
    <property type="molecule type" value="Genomic_DNA"/>
</dbReference>
<dbReference type="OrthoDB" id="3483116at2"/>
<gene>
    <name evidence="1" type="ORF">AWB68_05864</name>
</gene>
<reference evidence="1" key="1">
    <citation type="submission" date="2016-01" db="EMBL/GenBank/DDBJ databases">
        <authorList>
            <person name="Peeters C."/>
        </authorList>
    </citation>
    <scope>NUCLEOTIDE SEQUENCE [LARGE SCALE GENOMIC DNA]</scope>
    <source>
        <strain evidence="1">LMG 22940</strain>
    </source>
</reference>
<name>A0A158KIS0_9BURK</name>
<keyword evidence="2" id="KW-1185">Reference proteome</keyword>
<dbReference type="Proteomes" id="UP000054770">
    <property type="component" value="Unassembled WGS sequence"/>
</dbReference>
<organism evidence="1 2">
    <name type="scientific">Caballeronia choica</name>
    <dbReference type="NCBI Taxonomy" id="326476"/>
    <lineage>
        <taxon>Bacteria</taxon>
        <taxon>Pseudomonadati</taxon>
        <taxon>Pseudomonadota</taxon>
        <taxon>Betaproteobacteria</taxon>
        <taxon>Burkholderiales</taxon>
        <taxon>Burkholderiaceae</taxon>
        <taxon>Caballeronia</taxon>
    </lineage>
</organism>
<dbReference type="SUPFAM" id="SSF53474">
    <property type="entry name" value="alpha/beta-Hydrolases"/>
    <property type="match status" value="1"/>
</dbReference>
<sequence length="301" mass="33111">MTRQLVFLHGRSQQMKDSVALKAEWVKSFKRGLAKNGLTLPISDANIRFPYYGDTLYELVQGESAAAASEVVIRGTKADADEKRFTRAILEEMRKKAKITEAELAAIAGQEVVDRGPQNREWFQAMLQAVDRHVPFGSGSSIALFAHDVYVYLKNASVRGMIDTGVGAAMTPGVEAVVVSHSLGTVVAYNVLRHNAQARGWKIPLFVTLGSPLAVTEIRRTLRNLATARCPEGVSKWFNALDERDVIALYPLDADSFPLDPTTPSIENKCDVDNTTENRHGIAGYLDDADVARRIHEALTD</sequence>
<evidence type="ECO:0008006" key="3">
    <source>
        <dbReference type="Google" id="ProtNLM"/>
    </source>
</evidence>